<feature type="binding site" evidence="13">
    <location>
        <position position="263"/>
    </location>
    <ligand>
        <name>Mg(2+)</name>
        <dbReference type="ChEBI" id="CHEBI:18420"/>
        <label>1</label>
    </ligand>
</feature>
<dbReference type="Pfam" id="PF06094">
    <property type="entry name" value="GGACT"/>
    <property type="match status" value="1"/>
</dbReference>
<evidence type="ECO:0000256" key="4">
    <source>
        <dbReference type="ARBA" id="ARBA00013297"/>
    </source>
</evidence>
<dbReference type="Gene3D" id="3.90.79.10">
    <property type="entry name" value="Nucleoside Triphosphate Pyrophosphohydrolase"/>
    <property type="match status" value="1"/>
</dbReference>
<evidence type="ECO:0000259" key="15">
    <source>
        <dbReference type="PROSITE" id="PS51462"/>
    </source>
</evidence>
<evidence type="ECO:0000313" key="17">
    <source>
        <dbReference type="Proteomes" id="UP000681356"/>
    </source>
</evidence>
<dbReference type="EC" id="3.6.1.13" evidence="3"/>
<dbReference type="InterPro" id="IPR009288">
    <property type="entry name" value="AIG2-like_dom"/>
</dbReference>
<dbReference type="InterPro" id="IPR036568">
    <property type="entry name" value="GGCT-like_sf"/>
</dbReference>
<evidence type="ECO:0000256" key="10">
    <source>
        <dbReference type="ARBA" id="ARBA00030308"/>
    </source>
</evidence>
<dbReference type="CDD" id="cd24155">
    <property type="entry name" value="NUDIX_ADPRase"/>
    <property type="match status" value="1"/>
</dbReference>
<dbReference type="GO" id="GO:0047631">
    <property type="term" value="F:ADP-ribose diphosphatase activity"/>
    <property type="evidence" value="ECO:0007669"/>
    <property type="project" value="UniProtKB-EC"/>
</dbReference>
<keyword evidence="17" id="KW-1185">Reference proteome</keyword>
<comment type="similarity">
    <text evidence="2">Belongs to the Nudix hydrolase family. NudF subfamily.</text>
</comment>
<dbReference type="EMBL" id="JAGTUU010000001">
    <property type="protein sequence ID" value="MBS0123056.1"/>
    <property type="molecule type" value="Genomic_DNA"/>
</dbReference>
<comment type="caution">
    <text evidence="16">The sequence shown here is derived from an EMBL/GenBank/DDBJ whole genome shotgun (WGS) entry which is preliminary data.</text>
</comment>
<reference evidence="16" key="1">
    <citation type="submission" date="2021-04" db="EMBL/GenBank/DDBJ databases">
        <authorList>
            <person name="Yoon J."/>
        </authorList>
    </citation>
    <scope>NUCLEOTIDE SEQUENCE</scope>
    <source>
        <strain evidence="16">KMU-90</strain>
    </source>
</reference>
<dbReference type="Pfam" id="PF00293">
    <property type="entry name" value="NUDIX"/>
    <property type="match status" value="1"/>
</dbReference>
<comment type="catalytic activity">
    <reaction evidence="12">
        <text>ADP-D-ribose + H2O = D-ribose 5-phosphate + AMP + 2 H(+)</text>
        <dbReference type="Rhea" id="RHEA:10412"/>
        <dbReference type="ChEBI" id="CHEBI:15377"/>
        <dbReference type="ChEBI" id="CHEBI:15378"/>
        <dbReference type="ChEBI" id="CHEBI:57967"/>
        <dbReference type="ChEBI" id="CHEBI:78346"/>
        <dbReference type="ChEBI" id="CHEBI:456215"/>
        <dbReference type="EC" id="3.6.1.13"/>
    </reaction>
</comment>
<dbReference type="GO" id="GO:0019144">
    <property type="term" value="F:ADP-sugar diphosphatase activity"/>
    <property type="evidence" value="ECO:0007669"/>
    <property type="project" value="TreeGrafter"/>
</dbReference>
<keyword evidence="7 13" id="KW-0460">Magnesium</keyword>
<dbReference type="GO" id="GO:0005829">
    <property type="term" value="C:cytosol"/>
    <property type="evidence" value="ECO:0007669"/>
    <property type="project" value="TreeGrafter"/>
</dbReference>
<evidence type="ECO:0000256" key="5">
    <source>
        <dbReference type="ARBA" id="ARBA00022723"/>
    </source>
</evidence>
<dbReference type="AlphaFoldDB" id="A0A8J7WCW4"/>
<gene>
    <name evidence="16" type="ORF">KB874_02825</name>
</gene>
<comment type="function">
    <text evidence="8">Acts on ADP-mannose and ADP-glucose as well as ADP-ribose. Prevents glycogen biosynthesis. The reaction catalyzed by this enzyme is a limiting step of the gluconeogenic process.</text>
</comment>
<comment type="cofactor">
    <cofactor evidence="1 13">
        <name>Mg(2+)</name>
        <dbReference type="ChEBI" id="CHEBI:18420"/>
    </cofactor>
</comment>
<sequence length="376" mass="41178">MSALFFYGTLRYRPLLEIVLRDSAPDLRLTPALLADHAVHWVADQPFPMILPEPGAEAEGLLAEGLTDAAIARLNFYEGGFAYATRAVSVQTAHGAVAAGVFFPQEGLWQAGAPWSLDDWAARWGEITLGAARDVMARHGVQDSAHVMSLLPFLRSRAWARQIAARGAPATRRKAPDPDALQVEPVPGAGYDGFFGLRVFDVRHRRFDGEWSPMVRRESFIAFDAALVLPYDPVTDRLLLIEQLRYGPILRGDPAPWVLEPVAGLVDAGEEPADAARREAMEEAGLALGDLIPMMRGYASPGYSTEFFHCFLALCDLSQVRGGLGGLDAEHEDILSHVLPFDDAMALLDSGEVTAIPLASMLLWLSRWRDRHRASA</sequence>
<evidence type="ECO:0000256" key="2">
    <source>
        <dbReference type="ARBA" id="ARBA00007482"/>
    </source>
</evidence>
<dbReference type="PANTHER" id="PTHR11839">
    <property type="entry name" value="UDP/ADP-SUGAR PYROPHOSPHATASE"/>
    <property type="match status" value="1"/>
</dbReference>
<dbReference type="PROSITE" id="PS51462">
    <property type="entry name" value="NUDIX"/>
    <property type="match status" value="1"/>
</dbReference>
<dbReference type="GO" id="GO:0006753">
    <property type="term" value="P:nucleoside phosphate metabolic process"/>
    <property type="evidence" value="ECO:0007669"/>
    <property type="project" value="TreeGrafter"/>
</dbReference>
<feature type="binding site" evidence="13">
    <location>
        <position position="283"/>
    </location>
    <ligand>
        <name>Mg(2+)</name>
        <dbReference type="ChEBI" id="CHEBI:18420"/>
        <label>1</label>
    </ligand>
</feature>
<dbReference type="InterPro" id="IPR000086">
    <property type="entry name" value="NUDIX_hydrolase_dom"/>
</dbReference>
<evidence type="ECO:0000256" key="1">
    <source>
        <dbReference type="ARBA" id="ARBA00001946"/>
    </source>
</evidence>
<accession>A0A8J7WCW4</accession>
<feature type="binding site" evidence="13">
    <location>
        <position position="279"/>
    </location>
    <ligand>
        <name>Mg(2+)</name>
        <dbReference type="ChEBI" id="CHEBI:18420"/>
        <label>1</label>
    </ligand>
</feature>
<keyword evidence="5 13" id="KW-0479">Metal-binding</keyword>
<dbReference type="NCBIfam" id="TIGR00052">
    <property type="entry name" value="nudix-type nucleoside diphosphatase, YffH/AdpP family"/>
    <property type="match status" value="1"/>
</dbReference>
<evidence type="ECO:0000313" key="16">
    <source>
        <dbReference type="EMBL" id="MBS0123056.1"/>
    </source>
</evidence>
<dbReference type="Proteomes" id="UP000681356">
    <property type="component" value="Unassembled WGS sequence"/>
</dbReference>
<evidence type="ECO:0000256" key="7">
    <source>
        <dbReference type="ARBA" id="ARBA00022842"/>
    </source>
</evidence>
<dbReference type="InterPro" id="IPR004385">
    <property type="entry name" value="NDP_pyrophosphatase"/>
</dbReference>
<dbReference type="Gene3D" id="3.10.490.10">
    <property type="entry name" value="Gamma-glutamyl cyclotransferase-like"/>
    <property type="match status" value="1"/>
</dbReference>
<evidence type="ECO:0000256" key="13">
    <source>
        <dbReference type="PIRSR" id="PIRSR604385-2"/>
    </source>
</evidence>
<proteinExistence type="inferred from homology"/>
<dbReference type="GO" id="GO:0019693">
    <property type="term" value="P:ribose phosphate metabolic process"/>
    <property type="evidence" value="ECO:0007669"/>
    <property type="project" value="TreeGrafter"/>
</dbReference>
<evidence type="ECO:0000256" key="8">
    <source>
        <dbReference type="ARBA" id="ARBA00025164"/>
    </source>
</evidence>
<dbReference type="PANTHER" id="PTHR11839:SF5">
    <property type="entry name" value="ADP-RIBOSE PYROPHOSPHATASE"/>
    <property type="match status" value="1"/>
</dbReference>
<evidence type="ECO:0000256" key="9">
    <source>
        <dbReference type="ARBA" id="ARBA00030162"/>
    </source>
</evidence>
<evidence type="ECO:0000256" key="11">
    <source>
        <dbReference type="ARBA" id="ARBA00033056"/>
    </source>
</evidence>
<dbReference type="GO" id="GO:0046872">
    <property type="term" value="F:metal ion binding"/>
    <property type="evidence" value="ECO:0007669"/>
    <property type="project" value="UniProtKB-KW"/>
</dbReference>
<feature type="domain" description="Nudix hydrolase" evidence="15">
    <location>
        <begin position="221"/>
        <end position="361"/>
    </location>
</feature>
<organism evidence="16 17">
    <name type="scientific">Thetidibacter halocola</name>
    <dbReference type="NCBI Taxonomy" id="2827239"/>
    <lineage>
        <taxon>Bacteria</taxon>
        <taxon>Pseudomonadati</taxon>
        <taxon>Pseudomonadota</taxon>
        <taxon>Alphaproteobacteria</taxon>
        <taxon>Rhodobacterales</taxon>
        <taxon>Roseobacteraceae</taxon>
        <taxon>Thetidibacter</taxon>
    </lineage>
</organism>
<dbReference type="InterPro" id="IPR020084">
    <property type="entry name" value="NUDIX_hydrolase_CS"/>
</dbReference>
<dbReference type="RefSeq" id="WP_212535017.1">
    <property type="nucleotide sequence ID" value="NZ_JAGTUU010000001.1"/>
</dbReference>
<dbReference type="PROSITE" id="PS00893">
    <property type="entry name" value="NUDIX_BOX"/>
    <property type="match status" value="1"/>
</dbReference>
<name>A0A8J7WCW4_9RHOB</name>
<dbReference type="SUPFAM" id="SSF55811">
    <property type="entry name" value="Nudix"/>
    <property type="match status" value="1"/>
</dbReference>
<dbReference type="InterPro" id="IPR015797">
    <property type="entry name" value="NUDIX_hydrolase-like_dom_sf"/>
</dbReference>
<evidence type="ECO:0000256" key="3">
    <source>
        <dbReference type="ARBA" id="ARBA00012453"/>
    </source>
</evidence>
<feature type="short sequence motif" description="Nudix box" evidence="14">
    <location>
        <begin position="264"/>
        <end position="286"/>
    </location>
</feature>
<dbReference type="InterPro" id="IPR013024">
    <property type="entry name" value="GGCT-like"/>
</dbReference>
<evidence type="ECO:0000256" key="14">
    <source>
        <dbReference type="PIRSR" id="PIRSR604385-3"/>
    </source>
</evidence>
<evidence type="ECO:0000256" key="12">
    <source>
        <dbReference type="ARBA" id="ARBA00049546"/>
    </source>
</evidence>
<dbReference type="SUPFAM" id="SSF110857">
    <property type="entry name" value="Gamma-glutamyl cyclotransferase-like"/>
    <property type="match status" value="1"/>
</dbReference>
<evidence type="ECO:0000256" key="6">
    <source>
        <dbReference type="ARBA" id="ARBA00022801"/>
    </source>
</evidence>
<dbReference type="CDD" id="cd06661">
    <property type="entry name" value="GGCT_like"/>
    <property type="match status" value="1"/>
</dbReference>
<feature type="binding site" evidence="13">
    <location>
        <position position="332"/>
    </location>
    <ligand>
        <name>Mg(2+)</name>
        <dbReference type="ChEBI" id="CHEBI:18420"/>
        <label>1</label>
    </ligand>
</feature>
<protein>
    <recommendedName>
        <fullName evidence="4">ADP-ribose pyrophosphatase</fullName>
        <ecNumber evidence="3">3.6.1.13</ecNumber>
    </recommendedName>
    <alternativeName>
        <fullName evidence="9">ADP-ribose diphosphatase</fullName>
    </alternativeName>
    <alternativeName>
        <fullName evidence="11">ADP-ribose phosphohydrolase</fullName>
    </alternativeName>
    <alternativeName>
        <fullName evidence="10">Adenosine diphosphoribose pyrophosphatase</fullName>
    </alternativeName>
</protein>
<keyword evidence="6" id="KW-0378">Hydrolase</keyword>